<dbReference type="RefSeq" id="WP_152123642.1">
    <property type="nucleotide sequence ID" value="NZ_WELI01000002.1"/>
</dbReference>
<evidence type="ECO:0000259" key="1">
    <source>
        <dbReference type="Pfam" id="PF00535"/>
    </source>
</evidence>
<keyword evidence="3" id="KW-1185">Reference proteome</keyword>
<dbReference type="InterPro" id="IPR050256">
    <property type="entry name" value="Glycosyltransferase_2"/>
</dbReference>
<evidence type="ECO:0000313" key="2">
    <source>
        <dbReference type="EMBL" id="KAB7732068.1"/>
    </source>
</evidence>
<reference evidence="2 3" key="1">
    <citation type="submission" date="2019-10" db="EMBL/GenBank/DDBJ databases">
        <title>Rudanella paleaurantiibacter sp. nov., isolated from sludge.</title>
        <authorList>
            <person name="Xu S.Q."/>
        </authorList>
    </citation>
    <scope>NUCLEOTIDE SEQUENCE [LARGE SCALE GENOMIC DNA]</scope>
    <source>
        <strain evidence="2 3">HX-22-17</strain>
    </source>
</reference>
<dbReference type="GO" id="GO:0016740">
    <property type="term" value="F:transferase activity"/>
    <property type="evidence" value="ECO:0007669"/>
    <property type="project" value="UniProtKB-KW"/>
</dbReference>
<dbReference type="PANTHER" id="PTHR48090:SF7">
    <property type="entry name" value="RFBJ PROTEIN"/>
    <property type="match status" value="1"/>
</dbReference>
<dbReference type="InterPro" id="IPR001173">
    <property type="entry name" value="Glyco_trans_2-like"/>
</dbReference>
<dbReference type="AlphaFoldDB" id="A0A7J5U357"/>
<protein>
    <submittedName>
        <fullName evidence="2">Glycosyltransferase</fullName>
    </submittedName>
</protein>
<dbReference type="PANTHER" id="PTHR48090">
    <property type="entry name" value="UNDECAPRENYL-PHOSPHATE 4-DEOXY-4-FORMAMIDO-L-ARABINOSE TRANSFERASE-RELATED"/>
    <property type="match status" value="1"/>
</dbReference>
<dbReference type="Pfam" id="PF00535">
    <property type="entry name" value="Glycos_transf_2"/>
    <property type="match status" value="1"/>
</dbReference>
<dbReference type="SUPFAM" id="SSF53448">
    <property type="entry name" value="Nucleotide-diphospho-sugar transferases"/>
    <property type="match status" value="1"/>
</dbReference>
<feature type="domain" description="Glycosyltransferase 2-like" evidence="1">
    <location>
        <begin position="10"/>
        <end position="113"/>
    </location>
</feature>
<comment type="caution">
    <text evidence="2">The sequence shown here is derived from an EMBL/GenBank/DDBJ whole genome shotgun (WGS) entry which is preliminary data.</text>
</comment>
<gene>
    <name evidence="2" type="ORF">F5984_07590</name>
</gene>
<name>A0A7J5U357_9BACT</name>
<accession>A0A7J5U357</accession>
<organism evidence="2 3">
    <name type="scientific">Rudanella paleaurantiibacter</name>
    <dbReference type="NCBI Taxonomy" id="2614655"/>
    <lineage>
        <taxon>Bacteria</taxon>
        <taxon>Pseudomonadati</taxon>
        <taxon>Bacteroidota</taxon>
        <taxon>Cytophagia</taxon>
        <taxon>Cytophagales</taxon>
        <taxon>Cytophagaceae</taxon>
        <taxon>Rudanella</taxon>
    </lineage>
</organism>
<sequence>MHTPCSIACLIPFYNEGDRLLAVLDVVTRVPGLEQIVCVDDGSNDPSLAQTIRQRWPKILLLQLPENKGKTAAIRHGLSQIRADYVLLMDADLQQMNRAELSRIVRQVRQGCPADMLILRRLRADWFVRMSRADVLLSGERIIRRADLEAVLSGPVERFQLEVAINEYMQQHQKRVCWVPWSAKNTYKTQKRGPVEGFVADAAMYASIVGHLGVASVVRQYRSFARKPLRLN</sequence>
<keyword evidence="2" id="KW-0808">Transferase</keyword>
<dbReference type="InterPro" id="IPR029044">
    <property type="entry name" value="Nucleotide-diphossugar_trans"/>
</dbReference>
<dbReference type="Gene3D" id="3.90.550.10">
    <property type="entry name" value="Spore Coat Polysaccharide Biosynthesis Protein SpsA, Chain A"/>
    <property type="match status" value="1"/>
</dbReference>
<evidence type="ECO:0000313" key="3">
    <source>
        <dbReference type="Proteomes" id="UP000488299"/>
    </source>
</evidence>
<proteinExistence type="predicted"/>
<dbReference type="Proteomes" id="UP000488299">
    <property type="component" value="Unassembled WGS sequence"/>
</dbReference>
<dbReference type="CDD" id="cd04179">
    <property type="entry name" value="DPM_DPG-synthase_like"/>
    <property type="match status" value="1"/>
</dbReference>
<dbReference type="EMBL" id="WELI01000002">
    <property type="protein sequence ID" value="KAB7732068.1"/>
    <property type="molecule type" value="Genomic_DNA"/>
</dbReference>